<organism evidence="3">
    <name type="scientific">uncultured Caudovirales phage</name>
    <dbReference type="NCBI Taxonomy" id="2100421"/>
    <lineage>
        <taxon>Viruses</taxon>
        <taxon>Duplodnaviria</taxon>
        <taxon>Heunggongvirae</taxon>
        <taxon>Uroviricota</taxon>
        <taxon>Caudoviricetes</taxon>
        <taxon>Peduoviridae</taxon>
        <taxon>Maltschvirus</taxon>
        <taxon>Maltschvirus maltsch</taxon>
    </lineage>
</organism>
<proteinExistence type="predicted"/>
<feature type="compositionally biased region" description="Basic and acidic residues" evidence="2">
    <location>
        <begin position="30"/>
        <end position="62"/>
    </location>
</feature>
<evidence type="ECO:0000256" key="2">
    <source>
        <dbReference type="SAM" id="MobiDB-lite"/>
    </source>
</evidence>
<evidence type="ECO:0000256" key="1">
    <source>
        <dbReference type="SAM" id="Coils"/>
    </source>
</evidence>
<evidence type="ECO:0000313" key="3">
    <source>
        <dbReference type="EMBL" id="CAB4132708.1"/>
    </source>
</evidence>
<reference evidence="3" key="1">
    <citation type="submission" date="2020-04" db="EMBL/GenBank/DDBJ databases">
        <authorList>
            <person name="Chiriac C."/>
            <person name="Salcher M."/>
            <person name="Ghai R."/>
            <person name="Kavagutti S V."/>
        </authorList>
    </citation>
    <scope>NUCLEOTIDE SEQUENCE</scope>
</reference>
<gene>
    <name evidence="3" type="ORF">UFOVP253_56</name>
</gene>
<evidence type="ECO:0008006" key="4">
    <source>
        <dbReference type="Google" id="ProtNLM"/>
    </source>
</evidence>
<feature type="coiled-coil region" evidence="1">
    <location>
        <begin position="134"/>
        <end position="168"/>
    </location>
</feature>
<dbReference type="EMBL" id="LR796266">
    <property type="protein sequence ID" value="CAB4132708.1"/>
    <property type="molecule type" value="Genomic_DNA"/>
</dbReference>
<protein>
    <recommendedName>
        <fullName evidence="4">Scaffolding protein</fullName>
    </recommendedName>
</protein>
<name>A0A6J5LDG8_9CAUD</name>
<keyword evidence="1" id="KW-0175">Coiled coil</keyword>
<feature type="region of interest" description="Disordered" evidence="2">
    <location>
        <begin position="1"/>
        <end position="89"/>
    </location>
</feature>
<feature type="compositionally biased region" description="Polar residues" evidence="2">
    <location>
        <begin position="1"/>
        <end position="14"/>
    </location>
</feature>
<accession>A0A6J5LDG8</accession>
<sequence>MADQQLQAPTQEQLDANKAAVDAENARWQGDFKEEDLIIPYKREENDENKDNKGDSDKKADDTNTNDEELEVTYEAPAPVVTASDPGTFTPGDYSFEVTLKDGKSVKISTPEEADKIADDPDNFETPRQLSDFLKKSLTMSNKLERDREKYEADKKLYDEQTETAKQRQETVDSLSSELNYLVSKGLMPKIDAKYVNADWTDPAVASQPGVKEQIALLNYMVKENEVRMKAGVKPITSGVDAFNAWKLENAGKEAQDEAKAAGEARKVASARVAGSSPAQQGSFVPKGIAVGRVMPQRGAAVWDN</sequence>